<proteinExistence type="predicted"/>
<name>A0A2S8ABA3_9FLAO</name>
<protein>
    <submittedName>
        <fullName evidence="1">Uncharacterized protein</fullName>
    </submittedName>
</protein>
<organism evidence="1 2">
    <name type="scientific">Apibacter adventoris</name>
    <dbReference type="NCBI Taxonomy" id="1679466"/>
    <lineage>
        <taxon>Bacteria</taxon>
        <taxon>Pseudomonadati</taxon>
        <taxon>Bacteroidota</taxon>
        <taxon>Flavobacteriia</taxon>
        <taxon>Flavobacteriales</taxon>
        <taxon>Weeksellaceae</taxon>
        <taxon>Apibacter</taxon>
    </lineage>
</organism>
<evidence type="ECO:0000313" key="1">
    <source>
        <dbReference type="EMBL" id="PQL91781.1"/>
    </source>
</evidence>
<keyword evidence="2" id="KW-1185">Reference proteome</keyword>
<dbReference type="EMBL" id="PSZM01000040">
    <property type="protein sequence ID" value="PQL91781.1"/>
    <property type="molecule type" value="Genomic_DNA"/>
</dbReference>
<reference evidence="1 2" key="1">
    <citation type="submission" date="2018-02" db="EMBL/GenBank/DDBJ databases">
        <title>Genome sequences of Apibacter spp., gut symbionts of Asian honey bees.</title>
        <authorList>
            <person name="Kwong W.K."/>
            <person name="Steele M.I."/>
            <person name="Moran N.A."/>
        </authorList>
    </citation>
    <scope>NUCLEOTIDE SEQUENCE [LARGE SCALE GENOMIC DNA]</scope>
    <source>
        <strain evidence="2">wkB301</strain>
    </source>
</reference>
<dbReference type="OrthoDB" id="8234880at2"/>
<dbReference type="Proteomes" id="UP000238042">
    <property type="component" value="Unassembled WGS sequence"/>
</dbReference>
<accession>A0A2S8ABA3</accession>
<comment type="caution">
    <text evidence="1">The sequence shown here is derived from an EMBL/GenBank/DDBJ whole genome shotgun (WGS) entry which is preliminary data.</text>
</comment>
<sequence length="153" mass="18120">MKKKNYVIKIVFPLLLINFIYGQNEYGFYSNKLYKIETQNNKELSFDHKYANSFKICRYCESKEEEARQNEISLYPREIFKVTAKRAYFYSSPDVNCLISPSLFIVHNDRVIVYSEYEEFYFVMYLKKNGGDISGWMPKKQLTSTGENIGSNN</sequence>
<dbReference type="RefSeq" id="WP_105247138.1">
    <property type="nucleotide sequence ID" value="NZ_PSZM01000040.1"/>
</dbReference>
<evidence type="ECO:0000313" key="2">
    <source>
        <dbReference type="Proteomes" id="UP000238042"/>
    </source>
</evidence>
<gene>
    <name evidence="1" type="ORF">C4S77_08250</name>
</gene>
<dbReference type="AlphaFoldDB" id="A0A2S8ABA3"/>